<comment type="caution">
    <text evidence="2">The sequence shown here is derived from an EMBL/GenBank/DDBJ whole genome shotgun (WGS) entry which is preliminary data.</text>
</comment>
<protein>
    <submittedName>
        <fullName evidence="2">RNA polymerase sigma-70 factor (ECF subfamily)</fullName>
    </submittedName>
</protein>
<organism evidence="2 3">
    <name type="scientific">Nocardia pseudobrasiliensis</name>
    <dbReference type="NCBI Taxonomy" id="45979"/>
    <lineage>
        <taxon>Bacteria</taxon>
        <taxon>Bacillati</taxon>
        <taxon>Actinomycetota</taxon>
        <taxon>Actinomycetes</taxon>
        <taxon>Mycobacteriales</taxon>
        <taxon>Nocardiaceae</taxon>
        <taxon>Nocardia</taxon>
    </lineage>
</organism>
<name>A0A370I508_9NOCA</name>
<dbReference type="Proteomes" id="UP000254869">
    <property type="component" value="Unassembled WGS sequence"/>
</dbReference>
<proteinExistence type="predicted"/>
<dbReference type="RefSeq" id="WP_068007274.1">
    <property type="nucleotide sequence ID" value="NZ_QQBC01000006.1"/>
</dbReference>
<feature type="region of interest" description="Disordered" evidence="1">
    <location>
        <begin position="104"/>
        <end position="132"/>
    </location>
</feature>
<reference evidence="2 3" key="1">
    <citation type="submission" date="2018-07" db="EMBL/GenBank/DDBJ databases">
        <title>Genomic Encyclopedia of Type Strains, Phase IV (KMG-IV): sequencing the most valuable type-strain genomes for metagenomic binning, comparative biology and taxonomic classification.</title>
        <authorList>
            <person name="Goeker M."/>
        </authorList>
    </citation>
    <scope>NUCLEOTIDE SEQUENCE [LARGE SCALE GENOMIC DNA]</scope>
    <source>
        <strain evidence="2 3">DSM 44290</strain>
    </source>
</reference>
<evidence type="ECO:0000313" key="2">
    <source>
        <dbReference type="EMBL" id="RDI65221.1"/>
    </source>
</evidence>
<dbReference type="EMBL" id="QQBC01000006">
    <property type="protein sequence ID" value="RDI65221.1"/>
    <property type="molecule type" value="Genomic_DNA"/>
</dbReference>
<feature type="compositionally biased region" description="Low complexity" evidence="1">
    <location>
        <begin position="104"/>
        <end position="119"/>
    </location>
</feature>
<keyword evidence="3" id="KW-1185">Reference proteome</keyword>
<sequence length="132" mass="14294">MLSYFVAAITSFETFDPGRGSARAWVLGIARRVYARHCEYATRARDARARLGGRRPLDVDEATELLGRIDAERSGRERLTALATLPALDRQVVELVDIAELTSSGAQPASASDAANAELARARHRCRDGAPG</sequence>
<dbReference type="AlphaFoldDB" id="A0A370I508"/>
<evidence type="ECO:0000256" key="1">
    <source>
        <dbReference type="SAM" id="MobiDB-lite"/>
    </source>
</evidence>
<accession>A0A370I508</accession>
<dbReference type="STRING" id="1210086.GCA_001613105_07192"/>
<gene>
    <name evidence="2" type="ORF">DFR76_10690</name>
</gene>
<evidence type="ECO:0000313" key="3">
    <source>
        <dbReference type="Proteomes" id="UP000254869"/>
    </source>
</evidence>